<evidence type="ECO:0000256" key="2">
    <source>
        <dbReference type="ARBA" id="ARBA00022723"/>
    </source>
</evidence>
<accession>A0A7H9CHA3</accession>
<evidence type="ECO:0000259" key="5">
    <source>
        <dbReference type="PROSITE" id="PS51007"/>
    </source>
</evidence>
<evidence type="ECO:0000256" key="3">
    <source>
        <dbReference type="ARBA" id="ARBA00023004"/>
    </source>
</evidence>
<dbReference type="InterPro" id="IPR036909">
    <property type="entry name" value="Cyt_c-like_dom_sf"/>
</dbReference>
<evidence type="ECO:0000313" key="7">
    <source>
        <dbReference type="Proteomes" id="UP000509414"/>
    </source>
</evidence>
<reference evidence="6 7" key="1">
    <citation type="submission" date="2020-02" db="EMBL/GenBank/DDBJ databases">
        <title>Complete genome sequence of the novel Campylobacter species Candidatus Campylobacter infans.</title>
        <authorList>
            <person name="Duim B."/>
            <person name="Zomer A."/>
            <person name="van der Graaf L."/>
            <person name="Wagenaar J."/>
        </authorList>
    </citation>
    <scope>NUCLEOTIDE SEQUENCE [LARGE SCALE GENOMIC DNA]</scope>
    <source>
        <strain evidence="6 7">19S00001</strain>
    </source>
</reference>
<evidence type="ECO:0000256" key="1">
    <source>
        <dbReference type="ARBA" id="ARBA00022617"/>
    </source>
</evidence>
<keyword evidence="7" id="KW-1185">Reference proteome</keyword>
<dbReference type="InterPro" id="IPR009056">
    <property type="entry name" value="Cyt_c-like_dom"/>
</dbReference>
<dbReference type="EMBL" id="CP049075">
    <property type="protein sequence ID" value="QLI05517.1"/>
    <property type="molecule type" value="Genomic_DNA"/>
</dbReference>
<dbReference type="GO" id="GO:0009055">
    <property type="term" value="F:electron transfer activity"/>
    <property type="evidence" value="ECO:0007669"/>
    <property type="project" value="InterPro"/>
</dbReference>
<dbReference type="SUPFAM" id="SSF46626">
    <property type="entry name" value="Cytochrome c"/>
    <property type="match status" value="1"/>
</dbReference>
<evidence type="ECO:0000256" key="4">
    <source>
        <dbReference type="PROSITE-ProRule" id="PRU00433"/>
    </source>
</evidence>
<keyword evidence="1 4" id="KW-0349">Heme</keyword>
<organism evidence="6 7">
    <name type="scientific">Candidatus Campylobacter infans</name>
    <dbReference type="NCBI Taxonomy" id="2561898"/>
    <lineage>
        <taxon>Bacteria</taxon>
        <taxon>Pseudomonadati</taxon>
        <taxon>Campylobacterota</taxon>
        <taxon>Epsilonproteobacteria</taxon>
        <taxon>Campylobacterales</taxon>
        <taxon>Campylobacteraceae</taxon>
        <taxon>Campylobacter</taxon>
    </lineage>
</organism>
<keyword evidence="3 4" id="KW-0408">Iron</keyword>
<dbReference type="RefSeq" id="WP_179974725.1">
    <property type="nucleotide sequence ID" value="NZ_CP049075.1"/>
</dbReference>
<dbReference type="InterPro" id="IPR015170">
    <property type="entry name" value="DUF1924_SHP"/>
</dbReference>
<dbReference type="GO" id="GO:0020037">
    <property type="term" value="F:heme binding"/>
    <property type="evidence" value="ECO:0007669"/>
    <property type="project" value="InterPro"/>
</dbReference>
<dbReference type="KEGG" id="cinf:CINF_1012"/>
<name>A0A7H9CHA3_9BACT</name>
<evidence type="ECO:0000313" key="6">
    <source>
        <dbReference type="EMBL" id="QLI05517.1"/>
    </source>
</evidence>
<keyword evidence="2 4" id="KW-0479">Metal-binding</keyword>
<dbReference type="Pfam" id="PF09086">
    <property type="entry name" value="DUF1924"/>
    <property type="match status" value="1"/>
</dbReference>
<gene>
    <name evidence="6" type="ORF">CINF_1012</name>
</gene>
<feature type="domain" description="Cytochrome c" evidence="5">
    <location>
        <begin position="44"/>
        <end position="137"/>
    </location>
</feature>
<sequence length="137" mass="15471">MKKTFIGLLGASILCGAEFNAQMSDYIEELKLQAKSDNANFVDFNAKRGEIIFSTKNIGKDGQNISCQSCHGVDLSKEHQNIFTNKIIAPLSPRANPVRLSDVKEVKKWLRRNFKDVYLREGSALEKGDVLYYLINQ</sequence>
<dbReference type="PROSITE" id="PS51007">
    <property type="entry name" value="CYTC"/>
    <property type="match status" value="1"/>
</dbReference>
<dbReference type="Proteomes" id="UP000509414">
    <property type="component" value="Chromosome"/>
</dbReference>
<dbReference type="AlphaFoldDB" id="A0A7H9CHA3"/>
<dbReference type="Gene3D" id="1.10.760.10">
    <property type="entry name" value="Cytochrome c-like domain"/>
    <property type="match status" value="1"/>
</dbReference>
<dbReference type="GO" id="GO:0046872">
    <property type="term" value="F:metal ion binding"/>
    <property type="evidence" value="ECO:0007669"/>
    <property type="project" value="UniProtKB-KW"/>
</dbReference>
<proteinExistence type="predicted"/>
<protein>
    <submittedName>
        <fullName evidence="6">DUF1924 domain-containing protein</fullName>
    </submittedName>
</protein>